<keyword evidence="1" id="KW-0472">Membrane</keyword>
<feature type="transmembrane region" description="Helical" evidence="1">
    <location>
        <begin position="71"/>
        <end position="92"/>
    </location>
</feature>
<dbReference type="Proteomes" id="UP001245285">
    <property type="component" value="Unassembled WGS sequence"/>
</dbReference>
<organism evidence="2 3">
    <name type="scientific">Autumnicola lenta</name>
    <dbReference type="NCBI Taxonomy" id="3075593"/>
    <lineage>
        <taxon>Bacteria</taxon>
        <taxon>Pseudomonadati</taxon>
        <taxon>Bacteroidota</taxon>
        <taxon>Flavobacteriia</taxon>
        <taxon>Flavobacteriales</taxon>
        <taxon>Flavobacteriaceae</taxon>
        <taxon>Autumnicola</taxon>
    </lineage>
</organism>
<accession>A0ABU3CM22</accession>
<evidence type="ECO:0000313" key="2">
    <source>
        <dbReference type="EMBL" id="MDT0647394.1"/>
    </source>
</evidence>
<dbReference type="EMBL" id="JAVRHO010000016">
    <property type="protein sequence ID" value="MDT0647394.1"/>
    <property type="molecule type" value="Genomic_DNA"/>
</dbReference>
<protein>
    <submittedName>
        <fullName evidence="2">Uncharacterized protein</fullName>
    </submittedName>
</protein>
<feature type="transmembrane region" description="Helical" evidence="1">
    <location>
        <begin position="162"/>
        <end position="181"/>
    </location>
</feature>
<reference evidence="2 3" key="1">
    <citation type="submission" date="2023-09" db="EMBL/GenBank/DDBJ databases">
        <authorList>
            <person name="Rey-Velasco X."/>
        </authorList>
    </citation>
    <scope>NUCLEOTIDE SEQUENCE [LARGE SCALE GENOMIC DNA]</scope>
    <source>
        <strain evidence="2 3">F260</strain>
    </source>
</reference>
<keyword evidence="1" id="KW-1133">Transmembrane helix</keyword>
<keyword evidence="1" id="KW-0812">Transmembrane</keyword>
<proteinExistence type="predicted"/>
<evidence type="ECO:0000256" key="1">
    <source>
        <dbReference type="SAM" id="Phobius"/>
    </source>
</evidence>
<sequence>MELEEMKNTWEEMSKRLENQEILTNQIIEKMTKEKYNSKFNKLQFYEIIGAVICYGSALFLIVSFQKLDEWYLMVFGVIALLSLLVLPVLALKKIGNMKKLDIASNSYKDVLIKFQKSRNDLLFTQKIIFYISLVLAVIILPVTSKIFKNKDLFEAENISNMWIYIPVLLIFLFFLSHWVFKGYRSATNAAENALKDLDN</sequence>
<keyword evidence="3" id="KW-1185">Reference proteome</keyword>
<feature type="transmembrane region" description="Helical" evidence="1">
    <location>
        <begin position="45"/>
        <end position="65"/>
    </location>
</feature>
<gene>
    <name evidence="2" type="ORF">RM545_11895</name>
</gene>
<feature type="transmembrane region" description="Helical" evidence="1">
    <location>
        <begin position="122"/>
        <end position="142"/>
    </location>
</feature>
<dbReference type="RefSeq" id="WP_311495503.1">
    <property type="nucleotide sequence ID" value="NZ_JAVRHO010000016.1"/>
</dbReference>
<comment type="caution">
    <text evidence="2">The sequence shown here is derived from an EMBL/GenBank/DDBJ whole genome shotgun (WGS) entry which is preliminary data.</text>
</comment>
<name>A0ABU3CM22_9FLAO</name>
<evidence type="ECO:0000313" key="3">
    <source>
        <dbReference type="Proteomes" id="UP001245285"/>
    </source>
</evidence>